<comment type="caution">
    <text evidence="2">The sequence shown here is derived from an EMBL/GenBank/DDBJ whole genome shotgun (WGS) entry which is preliminary data.</text>
</comment>
<dbReference type="Proteomes" id="UP001107558">
    <property type="component" value="Chromosome 2"/>
</dbReference>
<evidence type="ECO:0000313" key="2">
    <source>
        <dbReference type="EMBL" id="KAG5677575.1"/>
    </source>
</evidence>
<protein>
    <submittedName>
        <fullName evidence="2">Uncharacterized protein</fullName>
    </submittedName>
</protein>
<sequence>MPIALVRSISLPNLKIYTTISLLLVSGCFYYAFDVVRTDPHWKIHQNLTNNYAITRPNLLKQSSDAVSALTNSEILSTLTSSSSQSVDEDKSSETVNDVNQEILRDNSNKNLFEDESMVQNDTNSLVYQLKEVAQFMTHEPICIWIAVFKNIWLESLILQEKEENCYLNKRVHSTPFIIP</sequence>
<proteinExistence type="predicted"/>
<name>A0A9J6C6H7_POLVA</name>
<keyword evidence="3" id="KW-1185">Reference proteome</keyword>
<dbReference type="EMBL" id="JADBJN010000002">
    <property type="protein sequence ID" value="KAG5677575.1"/>
    <property type="molecule type" value="Genomic_DNA"/>
</dbReference>
<dbReference type="AlphaFoldDB" id="A0A9J6C6H7"/>
<dbReference type="PROSITE" id="PS51257">
    <property type="entry name" value="PROKAR_LIPOPROTEIN"/>
    <property type="match status" value="1"/>
</dbReference>
<evidence type="ECO:0000313" key="3">
    <source>
        <dbReference type="Proteomes" id="UP001107558"/>
    </source>
</evidence>
<accession>A0A9J6C6H7</accession>
<feature type="region of interest" description="Disordered" evidence="1">
    <location>
        <begin position="81"/>
        <end position="100"/>
    </location>
</feature>
<evidence type="ECO:0000256" key="1">
    <source>
        <dbReference type="SAM" id="MobiDB-lite"/>
    </source>
</evidence>
<organism evidence="2 3">
    <name type="scientific">Polypedilum vanderplanki</name>
    <name type="common">Sleeping chironomid midge</name>
    <dbReference type="NCBI Taxonomy" id="319348"/>
    <lineage>
        <taxon>Eukaryota</taxon>
        <taxon>Metazoa</taxon>
        <taxon>Ecdysozoa</taxon>
        <taxon>Arthropoda</taxon>
        <taxon>Hexapoda</taxon>
        <taxon>Insecta</taxon>
        <taxon>Pterygota</taxon>
        <taxon>Neoptera</taxon>
        <taxon>Endopterygota</taxon>
        <taxon>Diptera</taxon>
        <taxon>Nematocera</taxon>
        <taxon>Chironomoidea</taxon>
        <taxon>Chironomidae</taxon>
        <taxon>Chironominae</taxon>
        <taxon>Polypedilum</taxon>
        <taxon>Polypedilum</taxon>
    </lineage>
</organism>
<reference evidence="2" key="1">
    <citation type="submission" date="2021-03" db="EMBL/GenBank/DDBJ databases">
        <title>Chromosome level genome of the anhydrobiotic midge Polypedilum vanderplanki.</title>
        <authorList>
            <person name="Yoshida Y."/>
            <person name="Kikawada T."/>
            <person name="Gusev O."/>
        </authorList>
    </citation>
    <scope>NUCLEOTIDE SEQUENCE</scope>
    <source>
        <strain evidence="2">NIAS01</strain>
        <tissue evidence="2">Whole body or cell culture</tissue>
    </source>
</reference>
<dbReference type="OrthoDB" id="3824970at2759"/>
<gene>
    <name evidence="2" type="ORF">PVAND_007324</name>
</gene>